<dbReference type="InterPro" id="IPR003423">
    <property type="entry name" value="OMP_efflux"/>
</dbReference>
<keyword evidence="2" id="KW-0564">Palmitate</keyword>
<keyword evidence="2" id="KW-0732">Signal</keyword>
<dbReference type="Pfam" id="PF02321">
    <property type="entry name" value="OEP"/>
    <property type="match status" value="2"/>
</dbReference>
<accession>A0A031K5H2</accession>
<dbReference type="RefSeq" id="WP_413783073.1">
    <property type="nucleotide sequence ID" value="NZ_JFYZ01000001.1"/>
</dbReference>
<keyword evidence="2" id="KW-0812">Transmembrane</keyword>
<dbReference type="Gene3D" id="1.20.1600.10">
    <property type="entry name" value="Outer membrane efflux proteins (OEP)"/>
    <property type="match status" value="1"/>
</dbReference>
<organism evidence="3 4">
    <name type="scientific">Novosphingobium resinovorum</name>
    <dbReference type="NCBI Taxonomy" id="158500"/>
    <lineage>
        <taxon>Bacteria</taxon>
        <taxon>Pseudomonadati</taxon>
        <taxon>Pseudomonadota</taxon>
        <taxon>Alphaproteobacteria</taxon>
        <taxon>Sphingomonadales</taxon>
        <taxon>Sphingomonadaceae</taxon>
        <taxon>Novosphingobium</taxon>
    </lineage>
</organism>
<dbReference type="PROSITE" id="PS51257">
    <property type="entry name" value="PROKAR_LIPOPROTEIN"/>
    <property type="match status" value="1"/>
</dbReference>
<evidence type="ECO:0000313" key="3">
    <source>
        <dbReference type="EMBL" id="EZP84510.1"/>
    </source>
</evidence>
<dbReference type="eggNOG" id="COG1538">
    <property type="taxonomic scope" value="Bacteria"/>
</dbReference>
<gene>
    <name evidence="3" type="ORF">BV97_00265</name>
</gene>
<feature type="chain" id="PRO_5001431773" evidence="2">
    <location>
        <begin position="23"/>
        <end position="469"/>
    </location>
</feature>
<dbReference type="PANTHER" id="PTHR30203">
    <property type="entry name" value="OUTER MEMBRANE CATION EFFLUX PROTEIN"/>
    <property type="match status" value="1"/>
</dbReference>
<sequence length="469" mass="48732">MTLPRFLCSAALALALSACATAGPDYHPPENAVSNAPAAQGTFNSAKGAAFSQEPLPDHWWKLYDDPRLDALVEQALAANTDLRAADANLDRARAVLREAAAARTLSTAVSGGVDLSRQSSTGVSMPGVVTDNLGLALSYPLDLKGKLRRAIEASTADAEATEAARDAVRVSVAAATTSAYAKVCAANYQLGVTQRVVQLQRQTLDATRRLQKGGRGTAFDVSRAAAAVETSAAALPAFTAARQNSLYLLATLLGRPPADFPAEVADCATLPRLAGGVPVEDGAALIRRRADIRAAERTIAADTARIGVATADLYPSVSIGGSLGFSGPIHDFGTGASFGMSLGPLLSWSFPNRPAVRAKIDQADAQVRVDLANFDGTVLEALRQAESAMETYARDREREAALGRAADAAGLSASQAGKLFRFGRSAFLDLLSAQASLASAQVSHASAQTTLVDDQIAVFLALGGGWRQ</sequence>
<comment type="caution">
    <text evidence="3">The sequence shown here is derived from an EMBL/GenBank/DDBJ whole genome shotgun (WGS) entry which is preliminary data.</text>
</comment>
<protein>
    <submittedName>
        <fullName evidence="3">Outer membrane multidrug efflux protein</fullName>
    </submittedName>
</protein>
<dbReference type="PANTHER" id="PTHR30203:SF21">
    <property type="entry name" value="OUTER MEMBRANE COMPONENT OF MULTIDRUG EFFLUX PUMP-RELATED"/>
    <property type="match status" value="1"/>
</dbReference>
<feature type="signal peptide" evidence="2">
    <location>
        <begin position="1"/>
        <end position="22"/>
    </location>
</feature>
<dbReference type="EMBL" id="JFYZ01000001">
    <property type="protein sequence ID" value="EZP84510.1"/>
    <property type="molecule type" value="Genomic_DNA"/>
</dbReference>
<proteinExistence type="inferred from homology"/>
<dbReference type="GO" id="GO:0015562">
    <property type="term" value="F:efflux transmembrane transporter activity"/>
    <property type="evidence" value="ECO:0007669"/>
    <property type="project" value="InterPro"/>
</dbReference>
<evidence type="ECO:0000256" key="2">
    <source>
        <dbReference type="RuleBase" id="RU362097"/>
    </source>
</evidence>
<keyword evidence="2" id="KW-0449">Lipoprotein</keyword>
<evidence type="ECO:0000256" key="1">
    <source>
        <dbReference type="ARBA" id="ARBA00007613"/>
    </source>
</evidence>
<dbReference type="AlphaFoldDB" id="A0A031K5H2"/>
<dbReference type="STRING" id="158500.BES08_01395"/>
<dbReference type="SUPFAM" id="SSF56954">
    <property type="entry name" value="Outer membrane efflux proteins (OEP)"/>
    <property type="match status" value="1"/>
</dbReference>
<keyword evidence="2" id="KW-1134">Transmembrane beta strand</keyword>
<dbReference type="NCBIfam" id="TIGR01845">
    <property type="entry name" value="outer_NodT"/>
    <property type="match status" value="1"/>
</dbReference>
<comment type="similarity">
    <text evidence="1 2">Belongs to the outer membrane factor (OMF) (TC 1.B.17) family.</text>
</comment>
<comment type="subcellular location">
    <subcellularLocation>
        <location evidence="2">Cell membrane</location>
        <topology evidence="2">Lipid-anchor</topology>
    </subcellularLocation>
</comment>
<dbReference type="GO" id="GO:0005886">
    <property type="term" value="C:plasma membrane"/>
    <property type="evidence" value="ECO:0007669"/>
    <property type="project" value="UniProtKB-SubCell"/>
</dbReference>
<keyword evidence="2" id="KW-0472">Membrane</keyword>
<reference evidence="3 4" key="1">
    <citation type="submission" date="2014-03" db="EMBL/GenBank/DDBJ databases">
        <title>Whole genome sequence of Novosphingobium resinovorum KF1.</title>
        <authorList>
            <person name="Gan H.M."/>
            <person name="Gan H.Y."/>
            <person name="Chew T.H."/>
            <person name="Savka M.A."/>
        </authorList>
    </citation>
    <scope>NUCLEOTIDE SEQUENCE [LARGE SCALE GENOMIC DNA]</scope>
    <source>
        <strain evidence="3 4">KF1</strain>
    </source>
</reference>
<evidence type="ECO:0000313" key="4">
    <source>
        <dbReference type="Proteomes" id="UP000024329"/>
    </source>
</evidence>
<dbReference type="PATRIC" id="fig|158500.4.peg.273"/>
<dbReference type="InterPro" id="IPR010131">
    <property type="entry name" value="MdtP/NodT-like"/>
</dbReference>
<name>A0A031K5H2_9SPHN</name>
<dbReference type="Gene3D" id="2.20.200.10">
    <property type="entry name" value="Outer membrane efflux proteins (OEP)"/>
    <property type="match status" value="1"/>
</dbReference>
<dbReference type="Proteomes" id="UP000024329">
    <property type="component" value="Unassembled WGS sequence"/>
</dbReference>